<dbReference type="AlphaFoldDB" id="A0A6C2TZG8"/>
<feature type="binding site" evidence="8">
    <location>
        <position position="186"/>
    </location>
    <ligand>
        <name>a divalent metal cation</name>
        <dbReference type="ChEBI" id="CHEBI:60240"/>
        <label>2</label>
    </ligand>
</feature>
<dbReference type="Pfam" id="PF00293">
    <property type="entry name" value="NUDIX"/>
    <property type="match status" value="1"/>
</dbReference>
<dbReference type="InterPro" id="IPR049734">
    <property type="entry name" value="NudC-like_C"/>
</dbReference>
<comment type="function">
    <text evidence="8">mRNA decapping enzyme that specifically removes the nicotinamide adenine dinucleotide (NAD) cap from a subset of mRNAs by hydrolyzing the diphosphate linkage to produce nicotinamide mononucleotide (NMN) and 5' monophosphate mRNA. The NAD-cap is present at the 5'-end of some mRNAs and stabilizes RNA against 5'-processing. Has preference for mRNAs with a 5'-end purine. Catalyzes the hydrolysis of a broad range of dinucleotide pyrophosphates.</text>
</comment>
<evidence type="ECO:0000256" key="2">
    <source>
        <dbReference type="ARBA" id="ARBA00022723"/>
    </source>
</evidence>
<dbReference type="GO" id="GO:0008270">
    <property type="term" value="F:zinc ion binding"/>
    <property type="evidence" value="ECO:0007669"/>
    <property type="project" value="UniProtKB-UniRule"/>
</dbReference>
<comment type="similarity">
    <text evidence="1 8">Belongs to the Nudix hydrolase family. NudC subfamily.</text>
</comment>
<feature type="binding site" evidence="8">
    <location>
        <position position="110"/>
    </location>
    <ligand>
        <name>Zn(2+)</name>
        <dbReference type="ChEBI" id="CHEBI:29105"/>
    </ligand>
</feature>
<evidence type="ECO:0000256" key="3">
    <source>
        <dbReference type="ARBA" id="ARBA00022801"/>
    </source>
</evidence>
<dbReference type="PROSITE" id="PS00893">
    <property type="entry name" value="NUDIX_BOX"/>
    <property type="match status" value="1"/>
</dbReference>
<dbReference type="Pfam" id="PF09297">
    <property type="entry name" value="Zn_ribbon_NUD"/>
    <property type="match status" value="1"/>
</dbReference>
<dbReference type="PANTHER" id="PTHR42904:SF6">
    <property type="entry name" value="NAD-CAPPED RNA HYDROLASE NUDT12"/>
    <property type="match status" value="1"/>
</dbReference>
<keyword evidence="6 8" id="KW-0464">Manganese</keyword>
<dbReference type="InterPro" id="IPR000086">
    <property type="entry name" value="NUDIX_hydrolase_dom"/>
</dbReference>
<dbReference type="PROSITE" id="PS51462">
    <property type="entry name" value="NUDIX"/>
    <property type="match status" value="1"/>
</dbReference>
<dbReference type="Proteomes" id="UP000366872">
    <property type="component" value="Unassembled WGS sequence"/>
</dbReference>
<dbReference type="PRINTS" id="PR00502">
    <property type="entry name" value="NUDIXFAMILY"/>
</dbReference>
<comment type="caution">
    <text evidence="8">Lacks conserved residue(s) required for the propagation of feature annotation.</text>
</comment>
<evidence type="ECO:0000256" key="6">
    <source>
        <dbReference type="ARBA" id="ARBA00023211"/>
    </source>
</evidence>
<comment type="subunit">
    <text evidence="8">Homodimer.</text>
</comment>
<dbReference type="EC" id="3.6.1.22" evidence="8"/>
<sequence length="278" mass="30487">MKFNAAISPRQPIASPVLAFLFLDGQIVVENESGIPRLPPNHPLVADAVYLGKLGDQPCIACRLHAADGLEEPWRLVDIRPLHSILPEELYALVGHASQILTWRENHRFCSKCGATTTPSESERAMVCKACGFMAFPRISPSMIVAVRKGQELLMARGPHFPAGLYSVVAGFLEPGETLEQCVAREVREETGIEIKNIHYAASQPWPFPHSIMIGFTADYAGGEIKIDPDEIEDAGWYTPETMPDIPSHSTIARWLIDGFLATSQQASRATKSGSANR</sequence>
<dbReference type="GO" id="GO:0035529">
    <property type="term" value="F:NADH pyrophosphatase activity"/>
    <property type="evidence" value="ECO:0007669"/>
    <property type="project" value="TreeGrafter"/>
</dbReference>
<feature type="binding site" evidence="8">
    <location>
        <position position="186"/>
    </location>
    <ligand>
        <name>a divalent metal cation</name>
        <dbReference type="ChEBI" id="CHEBI:60240"/>
        <label>3</label>
    </ligand>
</feature>
<evidence type="ECO:0000256" key="1">
    <source>
        <dbReference type="ARBA" id="ARBA00009595"/>
    </source>
</evidence>
<dbReference type="GO" id="GO:0000287">
    <property type="term" value="F:magnesium ion binding"/>
    <property type="evidence" value="ECO:0007669"/>
    <property type="project" value="UniProtKB-UniRule"/>
</dbReference>
<feature type="binding site" evidence="8">
    <location>
        <position position="253"/>
    </location>
    <ligand>
        <name>substrate</name>
    </ligand>
</feature>
<dbReference type="InterPro" id="IPR015375">
    <property type="entry name" value="NADH_PPase-like_N"/>
</dbReference>
<dbReference type="SUPFAM" id="SSF55811">
    <property type="entry name" value="Nudix"/>
    <property type="match status" value="2"/>
</dbReference>
<feature type="binding site" evidence="8">
    <location>
        <position position="80"/>
    </location>
    <ligand>
        <name>substrate</name>
    </ligand>
</feature>
<keyword evidence="2 8" id="KW-0479">Metal-binding</keyword>
<proteinExistence type="inferred from homology"/>
<evidence type="ECO:0000256" key="5">
    <source>
        <dbReference type="ARBA" id="ARBA00023027"/>
    </source>
</evidence>
<dbReference type="PANTHER" id="PTHR42904">
    <property type="entry name" value="NUDIX HYDROLASE, NUDC SUBFAMILY"/>
    <property type="match status" value="1"/>
</dbReference>
<dbReference type="InterPro" id="IPR022925">
    <property type="entry name" value="RNA_Hydrolase_NudC"/>
</dbReference>
<dbReference type="Gene3D" id="3.90.79.20">
    <property type="match status" value="1"/>
</dbReference>
<dbReference type="InterPro" id="IPR050241">
    <property type="entry name" value="NAD-cap_RNA_hydrolase_NudC"/>
</dbReference>
<organism evidence="10 11">
    <name type="scientific">Pontiella desulfatans</name>
    <dbReference type="NCBI Taxonomy" id="2750659"/>
    <lineage>
        <taxon>Bacteria</taxon>
        <taxon>Pseudomonadati</taxon>
        <taxon>Kiritimatiellota</taxon>
        <taxon>Kiritimatiellia</taxon>
        <taxon>Kiritimatiellales</taxon>
        <taxon>Pontiellaceae</taxon>
        <taxon>Pontiella</taxon>
    </lineage>
</organism>
<keyword evidence="3 8" id="KW-0378">Hydrolase</keyword>
<evidence type="ECO:0000313" key="10">
    <source>
        <dbReference type="EMBL" id="VGO12751.1"/>
    </source>
</evidence>
<feature type="short sequence motif" description="Nudix box" evidence="8">
    <location>
        <begin position="171"/>
        <end position="192"/>
    </location>
</feature>
<keyword evidence="5 8" id="KW-0520">NAD</keyword>
<dbReference type="GO" id="GO:0000210">
    <property type="term" value="F:NAD+ diphosphatase activity"/>
    <property type="evidence" value="ECO:0007669"/>
    <property type="project" value="UniProtKB-UniRule"/>
</dbReference>
<comment type="catalytic activity">
    <reaction evidence="7">
        <text>a 5'-end NAD(+)-phospho-ribonucleoside in mRNA + H2O = a 5'-end phospho-adenosine-phospho-ribonucleoside in mRNA + beta-nicotinamide D-ribonucleotide + 2 H(+)</text>
        <dbReference type="Rhea" id="RHEA:60876"/>
        <dbReference type="Rhea" id="RHEA-COMP:15698"/>
        <dbReference type="Rhea" id="RHEA-COMP:15719"/>
        <dbReference type="ChEBI" id="CHEBI:14649"/>
        <dbReference type="ChEBI" id="CHEBI:15377"/>
        <dbReference type="ChEBI" id="CHEBI:15378"/>
        <dbReference type="ChEBI" id="CHEBI:144029"/>
        <dbReference type="ChEBI" id="CHEBI:144051"/>
    </reaction>
    <physiologicalReaction direction="left-to-right" evidence="7">
        <dbReference type="Rhea" id="RHEA:60877"/>
    </physiologicalReaction>
</comment>
<evidence type="ECO:0000256" key="7">
    <source>
        <dbReference type="ARBA" id="ARBA00023679"/>
    </source>
</evidence>
<dbReference type="GO" id="GO:0030145">
    <property type="term" value="F:manganese ion binding"/>
    <property type="evidence" value="ECO:0007669"/>
    <property type="project" value="UniProtKB-UniRule"/>
</dbReference>
<evidence type="ECO:0000313" key="11">
    <source>
        <dbReference type="Proteomes" id="UP000366872"/>
    </source>
</evidence>
<comment type="cofactor">
    <cofactor evidence="8">
        <name>Zn(2+)</name>
        <dbReference type="ChEBI" id="CHEBI:29105"/>
    </cofactor>
    <text evidence="8">Binds 1 zinc ion per subunit.</text>
</comment>
<reference evidence="10 11" key="1">
    <citation type="submission" date="2019-04" db="EMBL/GenBank/DDBJ databases">
        <authorList>
            <person name="Van Vliet M D."/>
        </authorList>
    </citation>
    <scope>NUCLEOTIDE SEQUENCE [LARGE SCALE GENOMIC DNA]</scope>
    <source>
        <strain evidence="10 11">F1</strain>
    </source>
</reference>
<dbReference type="EC" id="3.6.1.-" evidence="8"/>
<feature type="binding site" evidence="8">
    <location>
        <position position="123"/>
    </location>
    <ligand>
        <name>substrate</name>
    </ligand>
</feature>
<dbReference type="Gene3D" id="3.90.79.10">
    <property type="entry name" value="Nucleoside Triphosphate Pyrophosphohydrolase"/>
    <property type="match status" value="1"/>
</dbReference>
<dbReference type="NCBIfam" id="NF001299">
    <property type="entry name" value="PRK00241.1"/>
    <property type="match status" value="1"/>
</dbReference>
<evidence type="ECO:0000259" key="9">
    <source>
        <dbReference type="PROSITE" id="PS51462"/>
    </source>
</evidence>
<dbReference type="InterPro" id="IPR015376">
    <property type="entry name" value="Znr_NADH_PPase"/>
</dbReference>
<protein>
    <recommendedName>
        <fullName evidence="8">NAD-capped RNA hydrolase NudC</fullName>
        <shortName evidence="8">DeNADding enzyme NudC</shortName>
        <ecNumber evidence="8">3.6.1.-</ecNumber>
    </recommendedName>
    <alternativeName>
        <fullName evidence="8">NADH pyrophosphatase</fullName>
        <ecNumber evidence="8">3.6.1.22</ecNumber>
    </alternativeName>
</protein>
<feature type="binding site" evidence="8">
    <location>
        <position position="113"/>
    </location>
    <ligand>
        <name>Zn(2+)</name>
        <dbReference type="ChEBI" id="CHEBI:29105"/>
    </ligand>
</feature>
<evidence type="ECO:0000256" key="4">
    <source>
        <dbReference type="ARBA" id="ARBA00022842"/>
    </source>
</evidence>
<dbReference type="HAMAP" id="MF_00297">
    <property type="entry name" value="Nudix_NudC"/>
    <property type="match status" value="1"/>
</dbReference>
<evidence type="ECO:0000256" key="8">
    <source>
        <dbReference type="HAMAP-Rule" id="MF_00297"/>
    </source>
</evidence>
<feature type="binding site" evidence="8">
    <location>
        <position position="170"/>
    </location>
    <ligand>
        <name>a divalent metal cation</name>
        <dbReference type="ChEBI" id="CHEBI:60240"/>
        <label>1</label>
    </ligand>
</feature>
<feature type="domain" description="Nudix hydrolase" evidence="9">
    <location>
        <begin position="137"/>
        <end position="261"/>
    </location>
</feature>
<keyword evidence="8" id="KW-0862">Zinc</keyword>
<feature type="binding site" evidence="8">
    <location>
        <begin position="204"/>
        <end position="211"/>
    </location>
    <ligand>
        <name>substrate</name>
    </ligand>
</feature>
<comment type="catalytic activity">
    <reaction evidence="8">
        <text>NAD(+) + H2O = beta-nicotinamide D-ribonucleotide + AMP + 2 H(+)</text>
        <dbReference type="Rhea" id="RHEA:11800"/>
        <dbReference type="ChEBI" id="CHEBI:14649"/>
        <dbReference type="ChEBI" id="CHEBI:15377"/>
        <dbReference type="ChEBI" id="CHEBI:15378"/>
        <dbReference type="ChEBI" id="CHEBI:57540"/>
        <dbReference type="ChEBI" id="CHEBI:456215"/>
        <dbReference type="EC" id="3.6.1.22"/>
    </reaction>
</comment>
<dbReference type="EMBL" id="CAAHFG010000001">
    <property type="protein sequence ID" value="VGO12751.1"/>
    <property type="molecule type" value="Genomic_DNA"/>
</dbReference>
<dbReference type="InterPro" id="IPR020476">
    <property type="entry name" value="Nudix_hydrolase"/>
</dbReference>
<dbReference type="CDD" id="cd03429">
    <property type="entry name" value="NUDIX_NADH_pyrophosphatase_Nudt13"/>
    <property type="match status" value="1"/>
</dbReference>
<comment type="catalytic activity">
    <reaction evidence="8">
        <text>NADH + H2O = reduced beta-nicotinamide D-ribonucleotide + AMP + 2 H(+)</text>
        <dbReference type="Rhea" id="RHEA:48868"/>
        <dbReference type="ChEBI" id="CHEBI:15377"/>
        <dbReference type="ChEBI" id="CHEBI:15378"/>
        <dbReference type="ChEBI" id="CHEBI:57945"/>
        <dbReference type="ChEBI" id="CHEBI:90832"/>
        <dbReference type="ChEBI" id="CHEBI:456215"/>
        <dbReference type="EC" id="3.6.1.22"/>
    </reaction>
</comment>
<keyword evidence="4 8" id="KW-0460">Magnesium</keyword>
<dbReference type="Pfam" id="PF09296">
    <property type="entry name" value="NUDIX-like"/>
    <property type="match status" value="1"/>
</dbReference>
<dbReference type="InterPro" id="IPR015797">
    <property type="entry name" value="NUDIX_hydrolase-like_dom_sf"/>
</dbReference>
<feature type="binding site" evidence="8">
    <location>
        <position position="131"/>
    </location>
    <ligand>
        <name>Zn(2+)</name>
        <dbReference type="ChEBI" id="CHEBI:29105"/>
    </ligand>
</feature>
<feature type="binding site" evidence="8">
    <location>
        <position position="190"/>
    </location>
    <ligand>
        <name>a divalent metal cation</name>
        <dbReference type="ChEBI" id="CHEBI:60240"/>
        <label>3</label>
    </ligand>
</feature>
<keyword evidence="11" id="KW-1185">Reference proteome</keyword>
<dbReference type="GO" id="GO:0019677">
    <property type="term" value="P:NAD+ catabolic process"/>
    <property type="evidence" value="ECO:0007669"/>
    <property type="project" value="TreeGrafter"/>
</dbReference>
<dbReference type="RefSeq" id="WP_168442030.1">
    <property type="nucleotide sequence ID" value="NZ_CAAHFG010000001.1"/>
</dbReference>
<comment type="cofactor">
    <cofactor evidence="8">
        <name>Mg(2+)</name>
        <dbReference type="ChEBI" id="CHEBI:18420"/>
    </cofactor>
    <cofactor evidence="8">
        <name>Mn(2+)</name>
        <dbReference type="ChEBI" id="CHEBI:29035"/>
    </cofactor>
    <text evidence="8">Divalent metal cations. Mg(2+) or Mn(2+).</text>
</comment>
<name>A0A6C2TZG8_PONDE</name>
<dbReference type="GO" id="GO:0006742">
    <property type="term" value="P:NADP+ catabolic process"/>
    <property type="evidence" value="ECO:0007669"/>
    <property type="project" value="TreeGrafter"/>
</dbReference>
<feature type="binding site" evidence="8">
    <location>
        <position position="190"/>
    </location>
    <ligand>
        <name>a divalent metal cation</name>
        <dbReference type="ChEBI" id="CHEBI:60240"/>
        <label>1</label>
    </ligand>
</feature>
<dbReference type="InterPro" id="IPR020084">
    <property type="entry name" value="NUDIX_hydrolase_CS"/>
</dbReference>
<accession>A0A6C2TZG8</accession>
<feature type="binding site" evidence="8">
    <location>
        <position position="231"/>
    </location>
    <ligand>
        <name>a divalent metal cation</name>
        <dbReference type="ChEBI" id="CHEBI:60240"/>
        <label>1</label>
    </ligand>
</feature>
<feature type="binding site" evidence="8">
    <location>
        <position position="128"/>
    </location>
    <ligand>
        <name>Zn(2+)</name>
        <dbReference type="ChEBI" id="CHEBI:29105"/>
    </ligand>
</feature>
<dbReference type="GO" id="GO:0005829">
    <property type="term" value="C:cytosol"/>
    <property type="evidence" value="ECO:0007669"/>
    <property type="project" value="TreeGrafter"/>
</dbReference>
<gene>
    <name evidence="8 10" type="primary">nudC</name>
    <name evidence="10" type="ORF">PDESU_01305</name>
</gene>
<feature type="binding site" evidence="8">
    <location>
        <position position="231"/>
    </location>
    <ligand>
        <name>a divalent metal cation</name>
        <dbReference type="ChEBI" id="CHEBI:60240"/>
        <label>3</label>
    </ligand>
</feature>